<comment type="caution">
    <text evidence="12">The sequence shown here is derived from an EMBL/GenBank/DDBJ whole genome shotgun (WGS) entry which is preliminary data.</text>
</comment>
<reference evidence="12" key="1">
    <citation type="submission" date="2020-10" db="EMBL/GenBank/DDBJ databases">
        <authorList>
            <person name="Gilroy R."/>
        </authorList>
    </citation>
    <scope>NUCLEOTIDE SEQUENCE</scope>
    <source>
        <strain evidence="12">CHK199-13235</strain>
    </source>
</reference>
<dbReference type="Gene3D" id="3.10.520.10">
    <property type="entry name" value="ApbE-like domains"/>
    <property type="match status" value="1"/>
</dbReference>
<comment type="similarity">
    <text evidence="10">Belongs to the ApbE family.</text>
</comment>
<sequence length="336" mass="36152">MIWLNVQKESGQDEVSSAPQVVYTGEDFVMDTYVTQRVSGDSGEKAIEEVSAMLMETEQTFSRFRSDSVISEINAQAGIAPVEVPEEVMGVLKEGLAYSAQSEGLFQMTIAPLADLWGIMSDSPKVPGADEISNALSYVDDSQAALDEEAGTVFLPRPGISLDLGALVKGYAAGKAREIYEENQVDSALLSLGGMIVTVGEKPEGEPFQIGLRDPEGGASDYFGILSGDGRIISTSGGYERYFEQDGKRYHHILDPRTGYPAESGLLSVTVLCNDGMKADFLSTTLYIAGTEAVKSHLNEPDYSIIAVTDDRQVLVSGDLAEFFSLTEDSGYTLAE</sequence>
<feature type="binding site" evidence="11">
    <location>
        <position position="280"/>
    </location>
    <ligand>
        <name>Mg(2+)</name>
        <dbReference type="ChEBI" id="CHEBI:18420"/>
    </ligand>
</feature>
<proteinExistence type="inferred from homology"/>
<dbReference type="AlphaFoldDB" id="A0A9D1FLW8"/>
<dbReference type="EC" id="2.7.1.180" evidence="1 10"/>
<evidence type="ECO:0000256" key="11">
    <source>
        <dbReference type="PIRSR" id="PIRSR006268-2"/>
    </source>
</evidence>
<dbReference type="GO" id="GO:0016740">
    <property type="term" value="F:transferase activity"/>
    <property type="evidence" value="ECO:0007669"/>
    <property type="project" value="UniProtKB-UniRule"/>
</dbReference>
<evidence type="ECO:0000313" key="13">
    <source>
        <dbReference type="Proteomes" id="UP000824002"/>
    </source>
</evidence>
<reference evidence="12" key="2">
    <citation type="journal article" date="2021" name="PeerJ">
        <title>Extensive microbial diversity within the chicken gut microbiome revealed by metagenomics and culture.</title>
        <authorList>
            <person name="Gilroy R."/>
            <person name="Ravi A."/>
            <person name="Getino M."/>
            <person name="Pursley I."/>
            <person name="Horton D.L."/>
            <person name="Alikhan N.F."/>
            <person name="Baker D."/>
            <person name="Gharbi K."/>
            <person name="Hall N."/>
            <person name="Watson M."/>
            <person name="Adriaenssens E.M."/>
            <person name="Foster-Nyarko E."/>
            <person name="Jarju S."/>
            <person name="Secka A."/>
            <person name="Antonio M."/>
            <person name="Oren A."/>
            <person name="Chaudhuri R.R."/>
            <person name="La Ragione R."/>
            <person name="Hildebrand F."/>
            <person name="Pallen M.J."/>
        </authorList>
    </citation>
    <scope>NUCLEOTIDE SEQUENCE</scope>
    <source>
        <strain evidence="12">CHK199-13235</strain>
    </source>
</reference>
<dbReference type="InterPro" id="IPR003374">
    <property type="entry name" value="ApbE-like_sf"/>
</dbReference>
<keyword evidence="7 10" id="KW-0460">Magnesium</keyword>
<evidence type="ECO:0000256" key="2">
    <source>
        <dbReference type="ARBA" id="ARBA00016337"/>
    </source>
</evidence>
<gene>
    <name evidence="12" type="ORF">IAB51_02110</name>
</gene>
<protein>
    <recommendedName>
        <fullName evidence="2 10">FAD:protein FMN transferase</fullName>
        <ecNumber evidence="1 10">2.7.1.180</ecNumber>
    </recommendedName>
    <alternativeName>
        <fullName evidence="8 10">Flavin transferase</fullName>
    </alternativeName>
</protein>
<feature type="binding site" evidence="11">
    <location>
        <position position="166"/>
    </location>
    <ligand>
        <name>Mg(2+)</name>
        <dbReference type="ChEBI" id="CHEBI:18420"/>
    </ligand>
</feature>
<keyword evidence="4 10" id="KW-0808">Transferase</keyword>
<feature type="binding site" evidence="11">
    <location>
        <position position="284"/>
    </location>
    <ligand>
        <name>Mg(2+)</name>
        <dbReference type="ChEBI" id="CHEBI:18420"/>
    </ligand>
</feature>
<evidence type="ECO:0000313" key="12">
    <source>
        <dbReference type="EMBL" id="HIS75580.1"/>
    </source>
</evidence>
<accession>A0A9D1FLW8</accession>
<dbReference type="Pfam" id="PF02424">
    <property type="entry name" value="ApbE"/>
    <property type="match status" value="1"/>
</dbReference>
<evidence type="ECO:0000256" key="10">
    <source>
        <dbReference type="PIRNR" id="PIRNR006268"/>
    </source>
</evidence>
<dbReference type="PANTHER" id="PTHR30040">
    <property type="entry name" value="THIAMINE BIOSYNTHESIS LIPOPROTEIN APBE"/>
    <property type="match status" value="1"/>
</dbReference>
<keyword evidence="3 10" id="KW-0285">Flavoprotein</keyword>
<evidence type="ECO:0000256" key="5">
    <source>
        <dbReference type="ARBA" id="ARBA00022723"/>
    </source>
</evidence>
<evidence type="ECO:0000256" key="4">
    <source>
        <dbReference type="ARBA" id="ARBA00022679"/>
    </source>
</evidence>
<evidence type="ECO:0000256" key="9">
    <source>
        <dbReference type="ARBA" id="ARBA00048540"/>
    </source>
</evidence>
<dbReference type="EMBL" id="DVJP01000018">
    <property type="protein sequence ID" value="HIS75580.1"/>
    <property type="molecule type" value="Genomic_DNA"/>
</dbReference>
<keyword evidence="6 10" id="KW-0274">FAD</keyword>
<evidence type="ECO:0000256" key="3">
    <source>
        <dbReference type="ARBA" id="ARBA00022630"/>
    </source>
</evidence>
<dbReference type="Proteomes" id="UP000824002">
    <property type="component" value="Unassembled WGS sequence"/>
</dbReference>
<comment type="cofactor">
    <cofactor evidence="11">
        <name>Mg(2+)</name>
        <dbReference type="ChEBI" id="CHEBI:18420"/>
    </cofactor>
    <cofactor evidence="11">
        <name>Mn(2+)</name>
        <dbReference type="ChEBI" id="CHEBI:29035"/>
    </cofactor>
    <text evidence="11">Magnesium. Can also use manganese.</text>
</comment>
<keyword evidence="5 10" id="KW-0479">Metal-binding</keyword>
<dbReference type="InterPro" id="IPR024932">
    <property type="entry name" value="ApbE"/>
</dbReference>
<dbReference type="PANTHER" id="PTHR30040:SF2">
    <property type="entry name" value="FAD:PROTEIN FMN TRANSFERASE"/>
    <property type="match status" value="1"/>
</dbReference>
<evidence type="ECO:0000256" key="7">
    <source>
        <dbReference type="ARBA" id="ARBA00022842"/>
    </source>
</evidence>
<dbReference type="GO" id="GO:0046872">
    <property type="term" value="F:metal ion binding"/>
    <property type="evidence" value="ECO:0007669"/>
    <property type="project" value="UniProtKB-UniRule"/>
</dbReference>
<dbReference type="SUPFAM" id="SSF143631">
    <property type="entry name" value="ApbE-like"/>
    <property type="match status" value="1"/>
</dbReference>
<name>A0A9D1FLW8_9FIRM</name>
<organism evidence="12 13">
    <name type="scientific">Candidatus Merdivicinus excrementipullorum</name>
    <dbReference type="NCBI Taxonomy" id="2840867"/>
    <lineage>
        <taxon>Bacteria</taxon>
        <taxon>Bacillati</taxon>
        <taxon>Bacillota</taxon>
        <taxon>Clostridia</taxon>
        <taxon>Eubacteriales</taxon>
        <taxon>Oscillospiraceae</taxon>
        <taxon>Oscillospiraceae incertae sedis</taxon>
        <taxon>Candidatus Merdivicinus</taxon>
    </lineage>
</organism>
<evidence type="ECO:0000256" key="6">
    <source>
        <dbReference type="ARBA" id="ARBA00022827"/>
    </source>
</evidence>
<dbReference type="PIRSF" id="PIRSF006268">
    <property type="entry name" value="ApbE"/>
    <property type="match status" value="1"/>
</dbReference>
<evidence type="ECO:0000256" key="8">
    <source>
        <dbReference type="ARBA" id="ARBA00031306"/>
    </source>
</evidence>
<evidence type="ECO:0000256" key="1">
    <source>
        <dbReference type="ARBA" id="ARBA00011955"/>
    </source>
</evidence>
<comment type="catalytic activity">
    <reaction evidence="9 10">
        <text>L-threonyl-[protein] + FAD = FMN-L-threonyl-[protein] + AMP + H(+)</text>
        <dbReference type="Rhea" id="RHEA:36847"/>
        <dbReference type="Rhea" id="RHEA-COMP:11060"/>
        <dbReference type="Rhea" id="RHEA-COMP:11061"/>
        <dbReference type="ChEBI" id="CHEBI:15378"/>
        <dbReference type="ChEBI" id="CHEBI:30013"/>
        <dbReference type="ChEBI" id="CHEBI:57692"/>
        <dbReference type="ChEBI" id="CHEBI:74257"/>
        <dbReference type="ChEBI" id="CHEBI:456215"/>
        <dbReference type="EC" id="2.7.1.180"/>
    </reaction>
</comment>